<feature type="transmembrane region" description="Helical" evidence="5">
    <location>
        <begin position="94"/>
        <end position="113"/>
    </location>
</feature>
<reference evidence="6 7" key="1">
    <citation type="submission" date="2016-10" db="EMBL/GenBank/DDBJ databases">
        <authorList>
            <person name="de Groot N.N."/>
        </authorList>
    </citation>
    <scope>NUCLEOTIDE SEQUENCE [LARGE SCALE GENOMIC DNA]</scope>
    <source>
        <strain evidence="6 7">CGMCC 1.10959</strain>
    </source>
</reference>
<gene>
    <name evidence="6" type="ORF">SAMN05216236_11863</name>
</gene>
<evidence type="ECO:0000256" key="5">
    <source>
        <dbReference type="SAM" id="Phobius"/>
    </source>
</evidence>
<dbReference type="eggNOG" id="ENOG503192Z">
    <property type="taxonomic scope" value="Bacteria"/>
</dbReference>
<dbReference type="AlphaFoldDB" id="A0A1I7CPG2"/>
<keyword evidence="3 5" id="KW-1133">Transmembrane helix</keyword>
<protein>
    <submittedName>
        <fullName evidence="6">Putative oxidoreductase</fullName>
    </submittedName>
</protein>
<evidence type="ECO:0000256" key="2">
    <source>
        <dbReference type="ARBA" id="ARBA00022692"/>
    </source>
</evidence>
<feature type="transmembrane region" description="Helical" evidence="5">
    <location>
        <begin position="125"/>
        <end position="143"/>
    </location>
</feature>
<keyword evidence="4 5" id="KW-0472">Membrane</keyword>
<comment type="subcellular location">
    <subcellularLocation>
        <location evidence="1">Membrane</location>
        <topology evidence="1">Multi-pass membrane protein</topology>
    </subcellularLocation>
</comment>
<evidence type="ECO:0000256" key="4">
    <source>
        <dbReference type="ARBA" id="ARBA00023136"/>
    </source>
</evidence>
<organism evidence="6 7">
    <name type="scientific">Sedimentitalea nanhaiensis</name>
    <dbReference type="NCBI Taxonomy" id="999627"/>
    <lineage>
        <taxon>Bacteria</taxon>
        <taxon>Pseudomonadati</taxon>
        <taxon>Pseudomonadota</taxon>
        <taxon>Alphaproteobacteria</taxon>
        <taxon>Rhodobacterales</taxon>
        <taxon>Paracoccaceae</taxon>
        <taxon>Sedimentitalea</taxon>
    </lineage>
</organism>
<proteinExistence type="predicted"/>
<dbReference type="OrthoDB" id="5796801at2"/>
<dbReference type="InterPro" id="IPR032808">
    <property type="entry name" value="DoxX"/>
</dbReference>
<evidence type="ECO:0000313" key="7">
    <source>
        <dbReference type="Proteomes" id="UP000182466"/>
    </source>
</evidence>
<dbReference type="EMBL" id="FPAW01000018">
    <property type="protein sequence ID" value="SFU01294.1"/>
    <property type="molecule type" value="Genomic_DNA"/>
</dbReference>
<dbReference type="Pfam" id="PF07681">
    <property type="entry name" value="DoxX"/>
    <property type="match status" value="1"/>
</dbReference>
<accession>A0A1I7CPG2</accession>
<evidence type="ECO:0000256" key="1">
    <source>
        <dbReference type="ARBA" id="ARBA00004141"/>
    </source>
</evidence>
<sequence>MTERHKELDYLPDNIEIIATTDAPMAHWLLRAALSATFLFHGLGKLGDPAATAQNFGLSPEILTVAAMVELTAPVALCLGGLMTSQLGDLMTRLGGLCAIAVLIGAISVAHWGQWSFAPTATHPLGGMEFQVTLIAIGMYFVFRGNSV</sequence>
<name>A0A1I7CPG2_9RHOB</name>
<dbReference type="RefSeq" id="WP_036050026.1">
    <property type="nucleotide sequence ID" value="NZ_FPAW01000018.1"/>
</dbReference>
<dbReference type="Proteomes" id="UP000182466">
    <property type="component" value="Unassembled WGS sequence"/>
</dbReference>
<evidence type="ECO:0000313" key="6">
    <source>
        <dbReference type="EMBL" id="SFU01294.1"/>
    </source>
</evidence>
<dbReference type="GO" id="GO:0016020">
    <property type="term" value="C:membrane"/>
    <property type="evidence" value="ECO:0007669"/>
    <property type="project" value="UniProtKB-SubCell"/>
</dbReference>
<evidence type="ECO:0000256" key="3">
    <source>
        <dbReference type="ARBA" id="ARBA00022989"/>
    </source>
</evidence>
<keyword evidence="2 5" id="KW-0812">Transmembrane</keyword>
<dbReference type="STRING" id="999627.SAMN05216236_11863"/>
<keyword evidence="7" id="KW-1185">Reference proteome</keyword>